<evidence type="ECO:0000259" key="4">
    <source>
        <dbReference type="SMART" id="SM00382"/>
    </source>
</evidence>
<dbReference type="EMBL" id="SRYO01000018">
    <property type="protein sequence ID" value="TGY32662.1"/>
    <property type="molecule type" value="Genomic_DNA"/>
</dbReference>
<feature type="domain" description="AAA+ ATPase" evidence="4">
    <location>
        <begin position="106"/>
        <end position="237"/>
    </location>
</feature>
<dbReference type="InterPro" id="IPR027417">
    <property type="entry name" value="P-loop_NTPase"/>
</dbReference>
<dbReference type="InterPro" id="IPR002611">
    <property type="entry name" value="IstB_ATP-bd"/>
</dbReference>
<comment type="caution">
    <text evidence="5">The sequence shown here is derived from an EMBL/GenBank/DDBJ whole genome shotgun (WGS) entry which is preliminary data.</text>
</comment>
<evidence type="ECO:0000313" key="6">
    <source>
        <dbReference type="Proteomes" id="UP000309893"/>
    </source>
</evidence>
<evidence type="ECO:0000256" key="1">
    <source>
        <dbReference type="ARBA" id="ARBA00008059"/>
    </source>
</evidence>
<dbReference type="NCBIfam" id="NF038214">
    <property type="entry name" value="IS21_help_AAA"/>
    <property type="match status" value="1"/>
</dbReference>
<dbReference type="Pfam" id="PF01695">
    <property type="entry name" value="IstB_IS21"/>
    <property type="match status" value="1"/>
</dbReference>
<keyword evidence="2" id="KW-0547">Nucleotide-binding</keyword>
<evidence type="ECO:0000256" key="3">
    <source>
        <dbReference type="ARBA" id="ARBA00022840"/>
    </source>
</evidence>
<dbReference type="CDD" id="cd00009">
    <property type="entry name" value="AAA"/>
    <property type="match status" value="1"/>
</dbReference>
<dbReference type="PANTHER" id="PTHR30050">
    <property type="entry name" value="CHROMOSOMAL REPLICATION INITIATOR PROTEIN DNAA"/>
    <property type="match status" value="1"/>
</dbReference>
<dbReference type="GO" id="GO:0005524">
    <property type="term" value="F:ATP binding"/>
    <property type="evidence" value="ECO:0007669"/>
    <property type="project" value="UniProtKB-KW"/>
</dbReference>
<dbReference type="Proteomes" id="UP000309893">
    <property type="component" value="Unassembled WGS sequence"/>
</dbReference>
<organism evidence="5 6">
    <name type="scientific">Microbacterium laevaniformans</name>
    <dbReference type="NCBI Taxonomy" id="36807"/>
    <lineage>
        <taxon>Bacteria</taxon>
        <taxon>Bacillati</taxon>
        <taxon>Actinomycetota</taxon>
        <taxon>Actinomycetes</taxon>
        <taxon>Micrococcales</taxon>
        <taxon>Microbacteriaceae</taxon>
        <taxon>Microbacterium</taxon>
    </lineage>
</organism>
<dbReference type="RefSeq" id="WP_135950169.1">
    <property type="nucleotide sequence ID" value="NZ_SRYO01000018.1"/>
</dbReference>
<sequence>MSVATPAAPPIPAELEQIMRHLKMPYARGLAPELFATAKTQRWEPAEIVKALLDEEIAGRSRSMLAARRKAAGFPTGKTFDSWDPSLSTIPVPTQQALRTLEWVHRRENLVICGPAGTGKTFFLEGLGQHAVEQGLKVAWFRLEDLGALIRAHRVDDTVTRTVARILRADLVVVDDIGLLSVGDDAAEGLYRLVDAAYEKRSIAISSNLHPSGFDELMPKTLATATVDRLLHHAHLAQTTGESVRLAQALAGTGVTPMT</sequence>
<dbReference type="AlphaFoldDB" id="A0A4S2CW23"/>
<proteinExistence type="inferred from homology"/>
<dbReference type="PIRSF" id="PIRSF003073">
    <property type="entry name" value="DNAC_TnpB_IstB"/>
    <property type="match status" value="1"/>
</dbReference>
<comment type="similarity">
    <text evidence="1">Belongs to the IS21/IS1162 putative ATP-binding protein family.</text>
</comment>
<dbReference type="SUPFAM" id="SSF52540">
    <property type="entry name" value="P-loop containing nucleoside triphosphate hydrolases"/>
    <property type="match status" value="1"/>
</dbReference>
<protein>
    <submittedName>
        <fullName evidence="5">ATP-binding protein</fullName>
    </submittedName>
</protein>
<evidence type="ECO:0000256" key="2">
    <source>
        <dbReference type="ARBA" id="ARBA00022741"/>
    </source>
</evidence>
<dbReference type="Gene3D" id="3.40.50.300">
    <property type="entry name" value="P-loop containing nucleotide triphosphate hydrolases"/>
    <property type="match status" value="1"/>
</dbReference>
<dbReference type="SMART" id="SM00382">
    <property type="entry name" value="AAA"/>
    <property type="match status" value="1"/>
</dbReference>
<reference evidence="5 6" key="1">
    <citation type="submission" date="2019-04" db="EMBL/GenBank/DDBJ databases">
        <title>Microbes associate with the intestines of laboratory mice.</title>
        <authorList>
            <person name="Navarre W."/>
            <person name="Wong E."/>
            <person name="Huang K."/>
            <person name="Tropini C."/>
            <person name="Ng K."/>
            <person name="Yu B."/>
        </authorList>
    </citation>
    <scope>NUCLEOTIDE SEQUENCE [LARGE SCALE GENOMIC DNA]</scope>
    <source>
        <strain evidence="5 6">NM46_B2-13</strain>
    </source>
</reference>
<evidence type="ECO:0000313" key="5">
    <source>
        <dbReference type="EMBL" id="TGY32662.1"/>
    </source>
</evidence>
<dbReference type="OrthoDB" id="9781481at2"/>
<dbReference type="InterPro" id="IPR003593">
    <property type="entry name" value="AAA+_ATPase"/>
</dbReference>
<dbReference type="InterPro" id="IPR028350">
    <property type="entry name" value="DNAC/IstB-like"/>
</dbReference>
<name>A0A4S2CW23_9MICO</name>
<dbReference type="PANTHER" id="PTHR30050:SF4">
    <property type="entry name" value="ATP-BINDING PROTEIN RV3427C IN INSERTION SEQUENCE-RELATED"/>
    <property type="match status" value="1"/>
</dbReference>
<dbReference type="GO" id="GO:0006260">
    <property type="term" value="P:DNA replication"/>
    <property type="evidence" value="ECO:0007669"/>
    <property type="project" value="TreeGrafter"/>
</dbReference>
<keyword evidence="3 5" id="KW-0067">ATP-binding</keyword>
<gene>
    <name evidence="5" type="ORF">E5344_14990</name>
</gene>
<dbReference type="InterPro" id="IPR047661">
    <property type="entry name" value="IstB"/>
</dbReference>
<accession>A0A4S2CW23</accession>